<dbReference type="RefSeq" id="WP_133155535.1">
    <property type="nucleotide sequence ID" value="NZ_CP037867.1"/>
</dbReference>
<name>A0A4P6WW01_HYDPS</name>
<evidence type="ECO:0000313" key="2">
    <source>
        <dbReference type="Proteomes" id="UP000293912"/>
    </source>
</evidence>
<reference evidence="1 2" key="1">
    <citation type="submission" date="2019-03" db="EMBL/GenBank/DDBJ databases">
        <authorList>
            <person name="Sebastian G."/>
            <person name="Baumann P."/>
            <person name="Ruckert C."/>
            <person name="Kalinowski J."/>
            <person name="Nebel B."/>
            <person name="Takors R."/>
            <person name="Blombach B."/>
        </authorList>
    </citation>
    <scope>NUCLEOTIDE SEQUENCE [LARGE SCALE GENOMIC DNA]</scope>
    <source>
        <strain evidence="1 2">DSM 1084</strain>
    </source>
</reference>
<dbReference type="EMBL" id="CP037867">
    <property type="protein sequence ID" value="QBM26308.1"/>
    <property type="molecule type" value="Genomic_DNA"/>
</dbReference>
<protein>
    <submittedName>
        <fullName evidence="1">Uncharacterized protein</fullName>
    </submittedName>
</protein>
<accession>A0A4P6WW01</accession>
<dbReference type="Proteomes" id="UP000293912">
    <property type="component" value="Chromosome"/>
</dbReference>
<keyword evidence="2" id="KW-1185">Reference proteome</keyword>
<evidence type="ECO:0000313" key="1">
    <source>
        <dbReference type="EMBL" id="QBM26308.1"/>
    </source>
</evidence>
<gene>
    <name evidence="1" type="ORF">HPF_01365</name>
</gene>
<organism evidence="1 2">
    <name type="scientific">Hydrogenophaga pseudoflava</name>
    <name type="common">Pseudomonas carboxydoflava</name>
    <dbReference type="NCBI Taxonomy" id="47421"/>
    <lineage>
        <taxon>Bacteria</taxon>
        <taxon>Pseudomonadati</taxon>
        <taxon>Pseudomonadota</taxon>
        <taxon>Betaproteobacteria</taxon>
        <taxon>Burkholderiales</taxon>
        <taxon>Comamonadaceae</taxon>
        <taxon>Hydrogenophaga</taxon>
    </lineage>
</organism>
<proteinExistence type="predicted"/>
<dbReference type="KEGG" id="hpse:HPF_01365"/>
<sequence length="289" mass="32749">MASDLDTVRVLRALFNDLPRAPQGLSHEATMDWIRRTMTDYPGGDLAYTLEHITRNSLLDIVLRLREDGHLKDDAAFDQAVEQLSTPEGRKTFMDWIINAQKSVDATARLLNRAKRAWSEPEPLFVADPVAVNRFIDNRPTGPGAMFTEFSMRDDAREVGVFDTEPDAVHEFDWGFIAEEPGAWNIYVAEIWRKGTVGHFDRMLGAWRLETTHALPEGQLHAPHVPPGLTEDIGITRFCAFTLHAKTNPADPDVRRWVGEVFITHMLPVMAARALDENYDFPARVMELN</sequence>
<dbReference type="AlphaFoldDB" id="A0A4P6WW01"/>